<reference evidence="6" key="1">
    <citation type="submission" date="2016-10" db="EMBL/GenBank/DDBJ databases">
        <authorList>
            <person name="Varghese N."/>
            <person name="Submissions S."/>
        </authorList>
    </citation>
    <scope>NUCLEOTIDE SEQUENCE [LARGE SCALE GENOMIC DNA]</scope>
    <source>
        <strain evidence="6">CGMCC 1.7739</strain>
    </source>
</reference>
<dbReference type="Pfam" id="PF16927">
    <property type="entry name" value="HisKA_7TM"/>
    <property type="match status" value="1"/>
</dbReference>
<keyword evidence="1" id="KW-0597">Phosphoprotein</keyword>
<feature type="transmembrane region" description="Helical" evidence="3">
    <location>
        <begin position="6"/>
        <end position="26"/>
    </location>
</feature>
<dbReference type="InterPro" id="IPR035965">
    <property type="entry name" value="PAS-like_dom_sf"/>
</dbReference>
<dbReference type="InterPro" id="IPR005467">
    <property type="entry name" value="His_kinase_dom"/>
</dbReference>
<feature type="transmembrane region" description="Helical" evidence="3">
    <location>
        <begin position="98"/>
        <end position="115"/>
    </location>
</feature>
<keyword evidence="5" id="KW-0808">Transferase</keyword>
<dbReference type="Pfam" id="PF13188">
    <property type="entry name" value="PAS_8"/>
    <property type="match status" value="1"/>
</dbReference>
<dbReference type="CDD" id="cd00075">
    <property type="entry name" value="HATPase"/>
    <property type="match status" value="1"/>
</dbReference>
<evidence type="ECO:0000259" key="4">
    <source>
        <dbReference type="PROSITE" id="PS50109"/>
    </source>
</evidence>
<dbReference type="InterPro" id="IPR004358">
    <property type="entry name" value="Sig_transdc_His_kin-like_C"/>
</dbReference>
<dbReference type="InterPro" id="IPR036890">
    <property type="entry name" value="HATPase_C_sf"/>
</dbReference>
<dbReference type="EMBL" id="FOOQ01000001">
    <property type="protein sequence ID" value="SFG03573.1"/>
    <property type="molecule type" value="Genomic_DNA"/>
</dbReference>
<keyword evidence="3" id="KW-0472">Membrane</keyword>
<feature type="transmembrane region" description="Helical" evidence="3">
    <location>
        <begin position="180"/>
        <end position="198"/>
    </location>
</feature>
<dbReference type="InterPro" id="IPR000014">
    <property type="entry name" value="PAS"/>
</dbReference>
<keyword evidence="5" id="KW-0418">Kinase</keyword>
<sequence length="575" mass="62011">MAWQTTLASPLFVLSAGVSVALALSFLHRRDRPGARELSLLFFGLAGWATMSLGELSSVGIEQKLLFARISYGFVGTTSIAWFVFATAYTDQWAFRPWMWAGLGSVPVVVVAAAWTSPASGLLWTAATTESVNGVSYIATEKGPVFYLFIVFAYSLVVLGSVFLGRLALVSRREYRDQSLLLLTGLATTWLTNVFHFLGLLPIRFDPTPLAFTVSGGLFALATVEFDLFDVLPAAREAVRDHVIDDLRDGVVVAAEGDISDINPAAERMLGPTAGGIGGEPLAAVAPELAARLEAGERTFEYAPEDSEAIYDVRVSSFTSMTGRVEGEVLTLRDVTERRQREQRLSVMNRVLRHDLRNDLNVVSGYASLVADDEEDEADRRAAAETIVRRVDSMTELADKARSVERALDSEMRPRESFDLGPKLRETVADAERDAPDATVEYVGPDVVPVEAIPLVGVAFENLVENAVRHGGDSPTVEVRAELGDETVVTVSDDGPGIPDHELEAVRGDGETPLQHASGFGLWLVQWFVTHSGGCVSLSTGESGTVSRVTLPRGSSGAGERTNGAREMDATTDSP</sequence>
<dbReference type="Gene3D" id="3.30.450.20">
    <property type="entry name" value="PAS domain"/>
    <property type="match status" value="1"/>
</dbReference>
<evidence type="ECO:0000256" key="3">
    <source>
        <dbReference type="SAM" id="Phobius"/>
    </source>
</evidence>
<evidence type="ECO:0000313" key="6">
    <source>
        <dbReference type="Proteomes" id="UP000198876"/>
    </source>
</evidence>
<dbReference type="CDD" id="cd00082">
    <property type="entry name" value="HisKA"/>
    <property type="match status" value="1"/>
</dbReference>
<dbReference type="PROSITE" id="PS50109">
    <property type="entry name" value="HIS_KIN"/>
    <property type="match status" value="1"/>
</dbReference>
<dbReference type="SUPFAM" id="SSF55874">
    <property type="entry name" value="ATPase domain of HSP90 chaperone/DNA topoisomerase II/histidine kinase"/>
    <property type="match status" value="1"/>
</dbReference>
<feature type="region of interest" description="Disordered" evidence="2">
    <location>
        <begin position="541"/>
        <end position="575"/>
    </location>
</feature>
<dbReference type="Pfam" id="PF02518">
    <property type="entry name" value="HATPase_c"/>
    <property type="match status" value="1"/>
</dbReference>
<dbReference type="InterPro" id="IPR036097">
    <property type="entry name" value="HisK_dim/P_sf"/>
</dbReference>
<dbReference type="InterPro" id="IPR003661">
    <property type="entry name" value="HisK_dim/P_dom"/>
</dbReference>
<dbReference type="OrthoDB" id="342253at2157"/>
<keyword evidence="3" id="KW-1133">Transmembrane helix</keyword>
<dbReference type="RefSeq" id="WP_177213286.1">
    <property type="nucleotide sequence ID" value="NZ_FOOQ01000001.1"/>
</dbReference>
<feature type="transmembrane region" description="Helical" evidence="3">
    <location>
        <begin position="38"/>
        <end position="54"/>
    </location>
</feature>
<dbReference type="AlphaFoldDB" id="A0A1I2NIZ0"/>
<dbReference type="SUPFAM" id="SSF55785">
    <property type="entry name" value="PYP-like sensor domain (PAS domain)"/>
    <property type="match status" value="1"/>
</dbReference>
<dbReference type="SMART" id="SM00387">
    <property type="entry name" value="HATPase_c"/>
    <property type="match status" value="1"/>
</dbReference>
<gene>
    <name evidence="5" type="ORF">SAMN04488063_1211</name>
</gene>
<keyword evidence="3" id="KW-0812">Transmembrane</keyword>
<dbReference type="Gene3D" id="3.30.565.10">
    <property type="entry name" value="Histidine kinase-like ATPase, C-terminal domain"/>
    <property type="match status" value="1"/>
</dbReference>
<dbReference type="InterPro" id="IPR003594">
    <property type="entry name" value="HATPase_dom"/>
</dbReference>
<dbReference type="InterPro" id="IPR031621">
    <property type="entry name" value="HisKA_7TM"/>
</dbReference>
<evidence type="ECO:0000256" key="1">
    <source>
        <dbReference type="ARBA" id="ARBA00022553"/>
    </source>
</evidence>
<dbReference type="Gene3D" id="1.10.287.130">
    <property type="match status" value="1"/>
</dbReference>
<feature type="domain" description="Histidine kinase" evidence="4">
    <location>
        <begin position="351"/>
        <end position="555"/>
    </location>
</feature>
<dbReference type="PRINTS" id="PR00344">
    <property type="entry name" value="BCTRLSENSOR"/>
</dbReference>
<proteinExistence type="predicted"/>
<protein>
    <submittedName>
        <fullName evidence="5">Signal transduction histidine kinase</fullName>
    </submittedName>
</protein>
<dbReference type="Proteomes" id="UP000198876">
    <property type="component" value="Unassembled WGS sequence"/>
</dbReference>
<dbReference type="Pfam" id="PF00512">
    <property type="entry name" value="HisKA"/>
    <property type="match status" value="1"/>
</dbReference>
<dbReference type="STRING" id="553467.SAMN04488063_1211"/>
<evidence type="ECO:0000313" key="5">
    <source>
        <dbReference type="EMBL" id="SFG03573.1"/>
    </source>
</evidence>
<name>A0A1I2NIZ0_9EURY</name>
<feature type="transmembrane region" description="Helical" evidence="3">
    <location>
        <begin position="66"/>
        <end position="86"/>
    </location>
</feature>
<accession>A0A1I2NIZ0</accession>
<feature type="transmembrane region" description="Helical" evidence="3">
    <location>
        <begin position="145"/>
        <end position="168"/>
    </location>
</feature>
<dbReference type="SMART" id="SM00388">
    <property type="entry name" value="HisKA"/>
    <property type="match status" value="1"/>
</dbReference>
<dbReference type="PANTHER" id="PTHR43065">
    <property type="entry name" value="SENSOR HISTIDINE KINASE"/>
    <property type="match status" value="1"/>
</dbReference>
<dbReference type="SUPFAM" id="SSF47384">
    <property type="entry name" value="Homodimeric domain of signal transducing histidine kinase"/>
    <property type="match status" value="1"/>
</dbReference>
<evidence type="ECO:0000256" key="2">
    <source>
        <dbReference type="SAM" id="MobiDB-lite"/>
    </source>
</evidence>
<organism evidence="5 6">
    <name type="scientific">Halopelagius inordinatus</name>
    <dbReference type="NCBI Taxonomy" id="553467"/>
    <lineage>
        <taxon>Archaea</taxon>
        <taxon>Methanobacteriati</taxon>
        <taxon>Methanobacteriota</taxon>
        <taxon>Stenosarchaea group</taxon>
        <taxon>Halobacteria</taxon>
        <taxon>Halobacteriales</taxon>
        <taxon>Haloferacaceae</taxon>
    </lineage>
</organism>
<keyword evidence="6" id="KW-1185">Reference proteome</keyword>
<dbReference type="GO" id="GO:0000155">
    <property type="term" value="F:phosphorelay sensor kinase activity"/>
    <property type="evidence" value="ECO:0007669"/>
    <property type="project" value="InterPro"/>
</dbReference>